<reference evidence="2 3" key="2">
    <citation type="journal article" date="2013" name="PLoS Genet.">
        <title>Comparative genome structure, secondary metabolite, and effector coding capacity across Cochliobolus pathogens.</title>
        <authorList>
            <person name="Condon B.J."/>
            <person name="Leng Y."/>
            <person name="Wu D."/>
            <person name="Bushley K.E."/>
            <person name="Ohm R.A."/>
            <person name="Otillar R."/>
            <person name="Martin J."/>
            <person name="Schackwitz W."/>
            <person name="Grimwood J."/>
            <person name="MohdZainudin N."/>
            <person name="Xue C."/>
            <person name="Wang R."/>
            <person name="Manning V.A."/>
            <person name="Dhillon B."/>
            <person name="Tu Z.J."/>
            <person name="Steffenson B.J."/>
            <person name="Salamov A."/>
            <person name="Sun H."/>
            <person name="Lowry S."/>
            <person name="LaButti K."/>
            <person name="Han J."/>
            <person name="Copeland A."/>
            <person name="Lindquist E."/>
            <person name="Barry K."/>
            <person name="Schmutz J."/>
            <person name="Baker S.E."/>
            <person name="Ciuffetti L.M."/>
            <person name="Grigoriev I.V."/>
            <person name="Zhong S."/>
            <person name="Turgeon B.G."/>
        </authorList>
    </citation>
    <scope>NUCLEOTIDE SEQUENCE [LARGE SCALE GENOMIC DNA]</scope>
    <source>
        <strain evidence="3">28A</strain>
    </source>
</reference>
<evidence type="ECO:0000256" key="1">
    <source>
        <dbReference type="SAM" id="MobiDB-lite"/>
    </source>
</evidence>
<feature type="compositionally biased region" description="Basic residues" evidence="1">
    <location>
        <begin position="204"/>
        <end position="214"/>
    </location>
</feature>
<dbReference type="Proteomes" id="UP000016935">
    <property type="component" value="Unassembled WGS sequence"/>
</dbReference>
<keyword evidence="3" id="KW-1185">Reference proteome</keyword>
<dbReference type="HOGENOM" id="CLU_1289646_0_0_1"/>
<accession>R0J5I3</accession>
<dbReference type="GeneID" id="19402134"/>
<feature type="compositionally biased region" description="Polar residues" evidence="1">
    <location>
        <begin position="118"/>
        <end position="147"/>
    </location>
</feature>
<gene>
    <name evidence="2" type="ORF">SETTUDRAFT_18790</name>
</gene>
<proteinExistence type="predicted"/>
<protein>
    <submittedName>
        <fullName evidence="2">Uncharacterized protein</fullName>
    </submittedName>
</protein>
<dbReference type="AlphaFoldDB" id="R0J5I3"/>
<reference evidence="2 3" key="1">
    <citation type="journal article" date="2012" name="PLoS Pathog.">
        <title>Diverse lifestyles and strategies of plant pathogenesis encoded in the genomes of eighteen Dothideomycetes fungi.</title>
        <authorList>
            <person name="Ohm R.A."/>
            <person name="Feau N."/>
            <person name="Henrissat B."/>
            <person name="Schoch C.L."/>
            <person name="Horwitz B.A."/>
            <person name="Barry K.W."/>
            <person name="Condon B.J."/>
            <person name="Copeland A.C."/>
            <person name="Dhillon B."/>
            <person name="Glaser F."/>
            <person name="Hesse C.N."/>
            <person name="Kosti I."/>
            <person name="LaButti K."/>
            <person name="Lindquist E.A."/>
            <person name="Lucas S."/>
            <person name="Salamov A.A."/>
            <person name="Bradshaw R.E."/>
            <person name="Ciuffetti L."/>
            <person name="Hamelin R.C."/>
            <person name="Kema G.H.J."/>
            <person name="Lawrence C."/>
            <person name="Scott J.A."/>
            <person name="Spatafora J.W."/>
            <person name="Turgeon B.G."/>
            <person name="de Wit P.J.G.M."/>
            <person name="Zhong S."/>
            <person name="Goodwin S.B."/>
            <person name="Grigoriev I.V."/>
        </authorList>
    </citation>
    <scope>NUCLEOTIDE SEQUENCE [LARGE SCALE GENOMIC DNA]</scope>
    <source>
        <strain evidence="3">28A</strain>
    </source>
</reference>
<evidence type="ECO:0000313" key="3">
    <source>
        <dbReference type="Proteomes" id="UP000016935"/>
    </source>
</evidence>
<dbReference type="EMBL" id="KB908481">
    <property type="protein sequence ID" value="EOA92140.1"/>
    <property type="molecule type" value="Genomic_DNA"/>
</dbReference>
<evidence type="ECO:0000313" key="2">
    <source>
        <dbReference type="EMBL" id="EOA92140.1"/>
    </source>
</evidence>
<sequence>MTSSPPSASCETPSTDNHFTLLHPSIAEALFTFEERVADFSAAFDLLSQQHNILAAKYDELLGTTLKLRTQLAIQVVALVKCQGQEYTYTQRGEAKTSHGGNVSSADDEDEGSKTKKFSSNMRENNCTATACNTKSDASPPTHQTPDLLSPLLSKDTKKTPRLILRLPSRPDGEKAAPTMANQGQSSKGRRAKRNESSFLHATTMKRRTKRVNV</sequence>
<feature type="region of interest" description="Disordered" evidence="1">
    <location>
        <begin position="91"/>
        <end position="214"/>
    </location>
</feature>
<name>R0J5I3_EXST2</name>
<dbReference type="RefSeq" id="XP_008020132.1">
    <property type="nucleotide sequence ID" value="XM_008021941.1"/>
</dbReference>
<organism evidence="2 3">
    <name type="scientific">Exserohilum turcicum (strain 28A)</name>
    <name type="common">Northern leaf blight fungus</name>
    <name type="synonym">Setosphaeria turcica</name>
    <dbReference type="NCBI Taxonomy" id="671987"/>
    <lineage>
        <taxon>Eukaryota</taxon>
        <taxon>Fungi</taxon>
        <taxon>Dikarya</taxon>
        <taxon>Ascomycota</taxon>
        <taxon>Pezizomycotina</taxon>
        <taxon>Dothideomycetes</taxon>
        <taxon>Pleosporomycetidae</taxon>
        <taxon>Pleosporales</taxon>
        <taxon>Pleosporineae</taxon>
        <taxon>Pleosporaceae</taxon>
        <taxon>Exserohilum</taxon>
    </lineage>
</organism>